<dbReference type="EMBL" id="BAZW01000075">
    <property type="protein sequence ID" value="GAO27586.1"/>
    <property type="molecule type" value="Genomic_DNA"/>
</dbReference>
<sequence>MGKSKVLKLFACCVPVKGSARSIIYDLQRRRYFIIPNALYDILQTEMGKTIDEIKGIYSADEHEIFDRYLRFLIDNEIVFECAEDYVHLFPSIDFSWESAFVLENFILDIDEFSNHDFAYIINELSDLNVRVLQLRLFSQIAKKQLDQILRQITGSNIRTVELVMPLSYLEFDSACFVEEFTKISNLIIYGAEEDVIHSHKQANIVYTKAIVRSEKDCGLVEQDLFSCNLKFFCEAQQFNTCLNRKLAIDKHGEIRNCPAMKDSYGNIKSHSLRAVLKKMAELKTNWSICKDKISVCKDCEYRYMCHDCRAFITNPSDKYSQPAKCDYNPYVAKWKGEKGFIPVEDMK</sequence>
<name>A0A0E9LR23_9BACT</name>
<keyword evidence="2" id="KW-1185">Reference proteome</keyword>
<comment type="caution">
    <text evidence="1">The sequence shown here is derived from an EMBL/GenBank/DDBJ whole genome shotgun (WGS) entry which is preliminary data.</text>
</comment>
<reference evidence="1 2" key="1">
    <citation type="journal article" date="2015" name="Microbes Environ.">
        <title>Distribution and evolution of nitrogen fixation genes in the phylum bacteroidetes.</title>
        <authorList>
            <person name="Inoue J."/>
            <person name="Oshima K."/>
            <person name="Suda W."/>
            <person name="Sakamoto M."/>
            <person name="Iino T."/>
            <person name="Noda S."/>
            <person name="Hongoh Y."/>
            <person name="Hattori M."/>
            <person name="Ohkuma M."/>
        </authorList>
    </citation>
    <scope>NUCLEOTIDE SEQUENCE [LARGE SCALE GENOMIC DNA]</scope>
    <source>
        <strain evidence="1">JCM 15548</strain>
    </source>
</reference>
<evidence type="ECO:0000313" key="1">
    <source>
        <dbReference type="EMBL" id="GAO27586.1"/>
    </source>
</evidence>
<gene>
    <name evidence="1" type="ORF">JCM15548_14422</name>
</gene>
<dbReference type="InterPro" id="IPR026497">
    <property type="entry name" value="GRASP-with-SPASM"/>
</dbReference>
<dbReference type="OrthoDB" id="9808591at2"/>
<dbReference type="Proteomes" id="UP000032900">
    <property type="component" value="Unassembled WGS sequence"/>
</dbReference>
<organism evidence="1 2">
    <name type="scientific">Geofilum rubicundum JCM 15548</name>
    <dbReference type="NCBI Taxonomy" id="1236989"/>
    <lineage>
        <taxon>Bacteria</taxon>
        <taxon>Pseudomonadati</taxon>
        <taxon>Bacteroidota</taxon>
        <taxon>Bacteroidia</taxon>
        <taxon>Marinilabiliales</taxon>
        <taxon>Marinilabiliaceae</taxon>
        <taxon>Geofilum</taxon>
    </lineage>
</organism>
<dbReference type="NCBIfam" id="TIGR04193">
    <property type="entry name" value="SPASM_w_grasp"/>
    <property type="match status" value="1"/>
</dbReference>
<dbReference type="AlphaFoldDB" id="A0A0E9LR23"/>
<dbReference type="STRING" id="1236989.JCM15548_14422"/>
<dbReference type="RefSeq" id="WP_062128480.1">
    <property type="nucleotide sequence ID" value="NZ_BAZW01000075.1"/>
</dbReference>
<proteinExistence type="predicted"/>
<protein>
    <recommendedName>
        <fullName evidence="3">Grasp-with-spasm system SPASM domain peptide maturase</fullName>
    </recommendedName>
</protein>
<accession>A0A0E9LR23</accession>
<evidence type="ECO:0000313" key="2">
    <source>
        <dbReference type="Proteomes" id="UP000032900"/>
    </source>
</evidence>
<evidence type="ECO:0008006" key="3">
    <source>
        <dbReference type="Google" id="ProtNLM"/>
    </source>
</evidence>